<evidence type="ECO:0000313" key="2">
    <source>
        <dbReference type="EMBL" id="MBM3117852.1"/>
    </source>
</evidence>
<keyword evidence="1" id="KW-0472">Membrane</keyword>
<dbReference type="EMBL" id="JAESND010000016">
    <property type="protein sequence ID" value="MBM3117852.1"/>
    <property type="molecule type" value="Genomic_DNA"/>
</dbReference>
<comment type="caution">
    <text evidence="2">The sequence shown here is derived from an EMBL/GenBank/DDBJ whole genome shotgun (WGS) entry which is preliminary data.</text>
</comment>
<evidence type="ECO:0000313" key="3">
    <source>
        <dbReference type="Proteomes" id="UP000809431"/>
    </source>
</evidence>
<sequence length="68" mass="7405">MSWADAFVNAAMLLGGMGPVNPPQSLAGKIFAGCYALYAGLVFIVTAALLFTPVFHRLMHRVHWDDEP</sequence>
<protein>
    <recommendedName>
        <fullName evidence="4">Potassium channel domain-containing protein</fullName>
    </recommendedName>
</protein>
<dbReference type="Proteomes" id="UP000809431">
    <property type="component" value="Unassembled WGS sequence"/>
</dbReference>
<name>A0ABS2BQF0_9NEIS</name>
<reference evidence="2 3" key="1">
    <citation type="submission" date="2021-01" db="EMBL/GenBank/DDBJ databases">
        <title>Draft Genome Sequence and Polyhydroxyalkanoate Biosynthetic Potential of Jeongeupia naejangsanensis Type Strain DSM 24253.</title>
        <authorList>
            <person name="Turrini P."/>
            <person name="Artuso I."/>
            <person name="Lugli G.A."/>
            <person name="Frangipani E."/>
            <person name="Ventura M."/>
            <person name="Visca P."/>
        </authorList>
    </citation>
    <scope>NUCLEOTIDE SEQUENCE [LARGE SCALE GENOMIC DNA]</scope>
    <source>
        <strain evidence="2 3">DSM 24253</strain>
    </source>
</reference>
<keyword evidence="3" id="KW-1185">Reference proteome</keyword>
<keyword evidence="1" id="KW-1133">Transmembrane helix</keyword>
<keyword evidence="1" id="KW-0812">Transmembrane</keyword>
<proteinExistence type="predicted"/>
<accession>A0ABS2BQF0</accession>
<feature type="transmembrane region" description="Helical" evidence="1">
    <location>
        <begin position="30"/>
        <end position="51"/>
    </location>
</feature>
<gene>
    <name evidence="2" type="ORF">JMJ54_18615</name>
</gene>
<organism evidence="2 3">
    <name type="scientific">Jeongeupia naejangsanensis</name>
    <dbReference type="NCBI Taxonomy" id="613195"/>
    <lineage>
        <taxon>Bacteria</taxon>
        <taxon>Pseudomonadati</taxon>
        <taxon>Pseudomonadota</taxon>
        <taxon>Betaproteobacteria</taxon>
        <taxon>Neisseriales</taxon>
        <taxon>Chitinibacteraceae</taxon>
        <taxon>Jeongeupia</taxon>
    </lineage>
</organism>
<evidence type="ECO:0008006" key="4">
    <source>
        <dbReference type="Google" id="ProtNLM"/>
    </source>
</evidence>
<evidence type="ECO:0000256" key="1">
    <source>
        <dbReference type="SAM" id="Phobius"/>
    </source>
</evidence>